<keyword evidence="6" id="KW-0999">Mitochondrion inner membrane</keyword>
<evidence type="ECO:0000256" key="11">
    <source>
        <dbReference type="RuleBase" id="RU000488"/>
    </source>
</evidence>
<keyword evidence="7 12" id="KW-1133">Transmembrane helix</keyword>
<dbReference type="InterPro" id="IPR023395">
    <property type="entry name" value="MCP_dom_sf"/>
</dbReference>
<evidence type="ECO:0000256" key="6">
    <source>
        <dbReference type="ARBA" id="ARBA00022792"/>
    </source>
</evidence>
<feature type="repeat" description="Solcar" evidence="10">
    <location>
        <begin position="209"/>
        <end position="299"/>
    </location>
</feature>
<dbReference type="GO" id="GO:0005743">
    <property type="term" value="C:mitochondrial inner membrane"/>
    <property type="evidence" value="ECO:0007669"/>
    <property type="project" value="UniProtKB-SubCell"/>
</dbReference>
<organism evidence="13 14">
    <name type="scientific">Elsinoe australis</name>
    <dbReference type="NCBI Taxonomy" id="40998"/>
    <lineage>
        <taxon>Eukaryota</taxon>
        <taxon>Fungi</taxon>
        <taxon>Dikarya</taxon>
        <taxon>Ascomycota</taxon>
        <taxon>Pezizomycotina</taxon>
        <taxon>Dothideomycetes</taxon>
        <taxon>Dothideomycetidae</taxon>
        <taxon>Myriangiales</taxon>
        <taxon>Elsinoaceae</taxon>
        <taxon>Elsinoe</taxon>
    </lineage>
</organism>
<dbReference type="PROSITE" id="PS50920">
    <property type="entry name" value="SOLCAR"/>
    <property type="match status" value="3"/>
</dbReference>
<dbReference type="PRINTS" id="PR00926">
    <property type="entry name" value="MITOCARRIER"/>
</dbReference>
<dbReference type="GO" id="GO:0015217">
    <property type="term" value="F:ADP transmembrane transporter activity"/>
    <property type="evidence" value="ECO:0007669"/>
    <property type="project" value="TreeGrafter"/>
</dbReference>
<evidence type="ECO:0000256" key="2">
    <source>
        <dbReference type="ARBA" id="ARBA00006375"/>
    </source>
</evidence>
<accession>A0A4U7B079</accession>
<evidence type="ECO:0000256" key="3">
    <source>
        <dbReference type="ARBA" id="ARBA00022448"/>
    </source>
</evidence>
<evidence type="ECO:0000256" key="5">
    <source>
        <dbReference type="ARBA" id="ARBA00022737"/>
    </source>
</evidence>
<feature type="transmembrane region" description="Helical" evidence="12">
    <location>
        <begin position="119"/>
        <end position="142"/>
    </location>
</feature>
<evidence type="ECO:0000256" key="1">
    <source>
        <dbReference type="ARBA" id="ARBA00004448"/>
    </source>
</evidence>
<dbReference type="PANTHER" id="PTHR45939:SF1">
    <property type="entry name" value="MITOCHONDRIAL THIAMINE PYROPHOSPHATE CARRIER 1-RELATED"/>
    <property type="match status" value="1"/>
</dbReference>
<name>A0A4U7B079_9PEZI</name>
<keyword evidence="4 10" id="KW-0812">Transmembrane</keyword>
<comment type="caution">
    <text evidence="13">The sequence shown here is derived from an EMBL/GenBank/DDBJ whole genome shotgun (WGS) entry which is preliminary data.</text>
</comment>
<feature type="transmembrane region" description="Helical" evidence="12">
    <location>
        <begin position="12"/>
        <end position="32"/>
    </location>
</feature>
<comment type="subcellular location">
    <subcellularLocation>
        <location evidence="1">Mitochondrion inner membrane</location>
        <topology evidence="1">Multi-pass membrane protein</topology>
    </subcellularLocation>
</comment>
<keyword evidence="3 11" id="KW-0813">Transport</keyword>
<reference evidence="13 14" key="1">
    <citation type="submission" date="2018-02" db="EMBL/GenBank/DDBJ databases">
        <title>Draft genome sequences of Elsinoe sp., causing black scab on jojoba.</title>
        <authorList>
            <person name="Stodart B."/>
            <person name="Jeffress S."/>
            <person name="Ash G."/>
            <person name="Arun Chinnappa K."/>
        </authorList>
    </citation>
    <scope>NUCLEOTIDE SEQUENCE [LARGE SCALE GENOMIC DNA]</scope>
    <source>
        <strain evidence="13 14">Hillstone_2</strain>
    </source>
</reference>
<proteinExistence type="inferred from homology"/>
<dbReference type="InterPro" id="IPR052217">
    <property type="entry name" value="Mito/Peroxisomal_Carrier"/>
</dbReference>
<protein>
    <submittedName>
        <fullName evidence="13">Putative mitochondrial carrier protein 4</fullName>
    </submittedName>
</protein>
<gene>
    <name evidence="13" type="ORF">C1H76_3105</name>
</gene>
<keyword evidence="8" id="KW-0496">Mitochondrion</keyword>
<dbReference type="EMBL" id="PTQR01000039">
    <property type="protein sequence ID" value="TKX24498.1"/>
    <property type="molecule type" value="Genomic_DNA"/>
</dbReference>
<evidence type="ECO:0000256" key="7">
    <source>
        <dbReference type="ARBA" id="ARBA00022989"/>
    </source>
</evidence>
<comment type="similarity">
    <text evidence="2 11">Belongs to the mitochondrial carrier (TC 2.A.29) family.</text>
</comment>
<keyword evidence="5" id="KW-0677">Repeat</keyword>
<keyword evidence="9 10" id="KW-0472">Membrane</keyword>
<feature type="transmembrane region" description="Helical" evidence="12">
    <location>
        <begin position="78"/>
        <end position="99"/>
    </location>
</feature>
<evidence type="ECO:0000256" key="10">
    <source>
        <dbReference type="PROSITE-ProRule" id="PRU00282"/>
    </source>
</evidence>
<dbReference type="InterPro" id="IPR002067">
    <property type="entry name" value="MCP"/>
</dbReference>
<feature type="repeat" description="Solcar" evidence="10">
    <location>
        <begin position="12"/>
        <end position="106"/>
    </location>
</feature>
<sequence>MSVNSKEAIPPWGLAIAGASGAILANALVYPLDIVKTRLQVQVKKRPGDVPLTTNEAHYEGTVHAIQSILKDEGLSGLYSGMAGSLIGVASTNFAYFYWYSTVRNLYATRVSSAKPSTAAELSLGAVAGALAQLFTIPIAVVTTRQQTQPKGDKKGMIETAKEVVNSEDGWTGLWRGMKASLVLVVNPAITYGAYQRLKDVLYPGKANLRPHEAFILGALSKSLATIATQPLIVAKVGLQSRPPPARQGKPFKSFVEVMKYIIEHEGPTALFKGIGPQILKGLLVQGFLMMTKERVELLFVLLFAYVRRLRAEKLQKLADIAAEKAKKAAPILVK</sequence>
<feature type="repeat" description="Solcar" evidence="10">
    <location>
        <begin position="116"/>
        <end position="201"/>
    </location>
</feature>
<evidence type="ECO:0000313" key="14">
    <source>
        <dbReference type="Proteomes" id="UP000308133"/>
    </source>
</evidence>
<dbReference type="PANTHER" id="PTHR45939">
    <property type="entry name" value="PEROXISOMAL MEMBRANE PROTEIN PMP34-RELATED"/>
    <property type="match status" value="1"/>
</dbReference>
<dbReference type="Proteomes" id="UP000308133">
    <property type="component" value="Unassembled WGS sequence"/>
</dbReference>
<dbReference type="Pfam" id="PF00153">
    <property type="entry name" value="Mito_carr"/>
    <property type="match status" value="3"/>
</dbReference>
<evidence type="ECO:0000256" key="12">
    <source>
        <dbReference type="SAM" id="Phobius"/>
    </source>
</evidence>
<evidence type="ECO:0000256" key="4">
    <source>
        <dbReference type="ARBA" id="ARBA00022692"/>
    </source>
</evidence>
<evidence type="ECO:0000256" key="9">
    <source>
        <dbReference type="ARBA" id="ARBA00023136"/>
    </source>
</evidence>
<evidence type="ECO:0000256" key="8">
    <source>
        <dbReference type="ARBA" id="ARBA00023128"/>
    </source>
</evidence>
<dbReference type="SUPFAM" id="SSF103506">
    <property type="entry name" value="Mitochondrial carrier"/>
    <property type="match status" value="1"/>
</dbReference>
<evidence type="ECO:0000313" key="13">
    <source>
        <dbReference type="EMBL" id="TKX24498.1"/>
    </source>
</evidence>
<dbReference type="AlphaFoldDB" id="A0A4U7B079"/>
<dbReference type="Gene3D" id="1.50.40.10">
    <property type="entry name" value="Mitochondrial carrier domain"/>
    <property type="match status" value="1"/>
</dbReference>
<dbReference type="InterPro" id="IPR018108">
    <property type="entry name" value="MCP_transmembrane"/>
</dbReference>